<dbReference type="CDD" id="cd05233">
    <property type="entry name" value="SDR_c"/>
    <property type="match status" value="1"/>
</dbReference>
<dbReference type="AlphaFoldDB" id="A0A974S3L2"/>
<reference evidence="4" key="1">
    <citation type="submission" date="2020-09" db="EMBL/GenBank/DDBJ databases">
        <title>Sphingomonas sp., a new species isolated from pork steak.</title>
        <authorList>
            <person name="Heidler von Heilborn D."/>
        </authorList>
    </citation>
    <scope>NUCLEOTIDE SEQUENCE [LARGE SCALE GENOMIC DNA]</scope>
</reference>
<dbReference type="GO" id="GO:0016491">
    <property type="term" value="F:oxidoreductase activity"/>
    <property type="evidence" value="ECO:0007669"/>
    <property type="project" value="UniProtKB-KW"/>
</dbReference>
<keyword evidence="2" id="KW-0560">Oxidoreductase</keyword>
<evidence type="ECO:0000256" key="2">
    <source>
        <dbReference type="ARBA" id="ARBA00023002"/>
    </source>
</evidence>
<gene>
    <name evidence="3" type="ORF">H5J25_14585</name>
</gene>
<evidence type="ECO:0000256" key="1">
    <source>
        <dbReference type="ARBA" id="ARBA00006484"/>
    </source>
</evidence>
<dbReference type="Pfam" id="PF00106">
    <property type="entry name" value="adh_short"/>
    <property type="match status" value="1"/>
</dbReference>
<dbReference type="PRINTS" id="PR00081">
    <property type="entry name" value="GDHRDH"/>
</dbReference>
<dbReference type="Gene3D" id="3.40.50.720">
    <property type="entry name" value="NAD(P)-binding Rossmann-like Domain"/>
    <property type="match status" value="1"/>
</dbReference>
<accession>A0A974S3L2</accession>
<comment type="similarity">
    <text evidence="1">Belongs to the short-chain dehydrogenases/reductases (SDR) family.</text>
</comment>
<dbReference type="PANTHER" id="PTHR42901">
    <property type="entry name" value="ALCOHOL DEHYDROGENASE"/>
    <property type="match status" value="1"/>
</dbReference>
<dbReference type="KEGG" id="sari:H5J25_14585"/>
<dbReference type="InterPro" id="IPR002347">
    <property type="entry name" value="SDR_fam"/>
</dbReference>
<protein>
    <submittedName>
        <fullName evidence="3">SDR family NAD(P)-dependent oxidoreductase</fullName>
    </submittedName>
</protein>
<keyword evidence="4" id="KW-1185">Reference proteome</keyword>
<dbReference type="InterPro" id="IPR036291">
    <property type="entry name" value="NAD(P)-bd_dom_sf"/>
</dbReference>
<dbReference type="PROSITE" id="PS00061">
    <property type="entry name" value="ADH_SHORT"/>
    <property type="match status" value="1"/>
</dbReference>
<proteinExistence type="inferred from homology"/>
<dbReference type="RefSeq" id="WP_202092193.1">
    <property type="nucleotide sequence ID" value="NZ_CP061035.1"/>
</dbReference>
<dbReference type="PANTHER" id="PTHR42901:SF1">
    <property type="entry name" value="ALCOHOL DEHYDROGENASE"/>
    <property type="match status" value="1"/>
</dbReference>
<dbReference type="InterPro" id="IPR020904">
    <property type="entry name" value="Sc_DH/Rdtase_CS"/>
</dbReference>
<dbReference type="PIRSF" id="PIRSF000126">
    <property type="entry name" value="11-beta-HSD1"/>
    <property type="match status" value="1"/>
</dbReference>
<organism evidence="3 4">
    <name type="scientific">Sphingomonas aliaeris</name>
    <dbReference type="NCBI Taxonomy" id="2759526"/>
    <lineage>
        <taxon>Bacteria</taxon>
        <taxon>Pseudomonadati</taxon>
        <taxon>Pseudomonadota</taxon>
        <taxon>Alphaproteobacteria</taxon>
        <taxon>Sphingomonadales</taxon>
        <taxon>Sphingomonadaceae</taxon>
        <taxon>Sphingomonas</taxon>
    </lineage>
</organism>
<dbReference type="SUPFAM" id="SSF51735">
    <property type="entry name" value="NAD(P)-binding Rossmann-fold domains"/>
    <property type="match status" value="1"/>
</dbReference>
<dbReference type="Proteomes" id="UP000595894">
    <property type="component" value="Chromosome"/>
</dbReference>
<evidence type="ECO:0000313" key="3">
    <source>
        <dbReference type="EMBL" id="QQV76647.1"/>
    </source>
</evidence>
<evidence type="ECO:0000313" key="4">
    <source>
        <dbReference type="Proteomes" id="UP000595894"/>
    </source>
</evidence>
<dbReference type="EMBL" id="CP061035">
    <property type="protein sequence ID" value="QQV76647.1"/>
    <property type="molecule type" value="Genomic_DNA"/>
</dbReference>
<sequence length="266" mass="28159">MPDTDTPLFAVVTGGSNGIGYALARELLDHGYDVLIAAEDEAHLADAARSLPGDSAVQVLTHAADLSREDGVDNLYRAIGDRPVDVLAINAGVGLGGAFMQTDLQAELRMIDLNVRGAVQLAKLVGRDMVARDSGRMLFTSSIAATMPDPFEAVYGATKVFLRWFAEALRNELKDTGVGVTVLMPSVTDTNFFHRADMDDTRAGTMENKDDPADVARAAFAAMMADKDKVIPSLKNKAMGAVADLLPDAVAAQIHRGLSEPGSGKS</sequence>
<name>A0A974S3L2_9SPHN</name>